<feature type="compositionally biased region" description="Basic and acidic residues" evidence="1">
    <location>
        <begin position="850"/>
        <end position="879"/>
    </location>
</feature>
<feature type="compositionally biased region" description="Low complexity" evidence="1">
    <location>
        <begin position="763"/>
        <end position="775"/>
    </location>
</feature>
<feature type="region of interest" description="Disordered" evidence="1">
    <location>
        <begin position="1"/>
        <end position="48"/>
    </location>
</feature>
<feature type="compositionally biased region" description="Low complexity" evidence="1">
    <location>
        <begin position="1228"/>
        <end position="1238"/>
    </location>
</feature>
<accession>A0A6A7FX95</accession>
<feature type="compositionally biased region" description="Low complexity" evidence="1">
    <location>
        <begin position="1085"/>
        <end position="1094"/>
    </location>
</feature>
<feature type="region of interest" description="Disordered" evidence="1">
    <location>
        <begin position="1074"/>
        <end position="1262"/>
    </location>
</feature>
<protein>
    <submittedName>
        <fullName evidence="2">Protein hairless-like</fullName>
    </submittedName>
</protein>
<reference evidence="2" key="1">
    <citation type="submission" date="2017-11" db="EMBL/GenBank/DDBJ databases">
        <title>The sensing device of the deep-sea amphipod.</title>
        <authorList>
            <person name="Kobayashi H."/>
            <person name="Nagahama T."/>
            <person name="Arai W."/>
            <person name="Sasagawa Y."/>
            <person name="Umeda M."/>
            <person name="Hayashi T."/>
            <person name="Nikaido I."/>
            <person name="Watanabe H."/>
            <person name="Oguri K."/>
            <person name="Kitazato H."/>
            <person name="Fujioka K."/>
            <person name="Kido Y."/>
            <person name="Takami H."/>
        </authorList>
    </citation>
    <scope>NUCLEOTIDE SEQUENCE</scope>
    <source>
        <tissue evidence="2">Whole body</tissue>
    </source>
</reference>
<dbReference type="EMBL" id="IACT01003708">
    <property type="protein sequence ID" value="LAC22934.1"/>
    <property type="molecule type" value="mRNA"/>
</dbReference>
<feature type="compositionally biased region" description="Basic and acidic residues" evidence="1">
    <location>
        <begin position="832"/>
        <end position="841"/>
    </location>
</feature>
<feature type="region of interest" description="Disordered" evidence="1">
    <location>
        <begin position="491"/>
        <end position="510"/>
    </location>
</feature>
<feature type="region of interest" description="Disordered" evidence="1">
    <location>
        <begin position="751"/>
        <end position="779"/>
    </location>
</feature>
<feature type="region of interest" description="Disordered" evidence="1">
    <location>
        <begin position="819"/>
        <end position="942"/>
    </location>
</feature>
<feature type="compositionally biased region" description="Low complexity" evidence="1">
    <location>
        <begin position="1125"/>
        <end position="1150"/>
    </location>
</feature>
<evidence type="ECO:0000256" key="1">
    <source>
        <dbReference type="SAM" id="MobiDB-lite"/>
    </source>
</evidence>
<evidence type="ECO:0000313" key="2">
    <source>
        <dbReference type="EMBL" id="LAC22934.1"/>
    </source>
</evidence>
<feature type="compositionally biased region" description="Polar residues" evidence="1">
    <location>
        <begin position="325"/>
        <end position="334"/>
    </location>
</feature>
<name>A0A6A7FX95_9CRUS</name>
<dbReference type="AlphaFoldDB" id="A0A6A7FX95"/>
<proteinExistence type="evidence at transcript level"/>
<feature type="compositionally biased region" description="Polar residues" evidence="1">
    <location>
        <begin position="33"/>
        <end position="48"/>
    </location>
</feature>
<feature type="compositionally biased region" description="Polar residues" evidence="1">
    <location>
        <begin position="1201"/>
        <end position="1214"/>
    </location>
</feature>
<sequence>MSQALRESVAAAGGEAADNTSDDVASDSSNSAINTPANNSLHSDSCSKSNNNVNGCRSSNENSNGCSIDNISSSDQSPAHGGSPPSPFYNKVASIDQLCSESIAITSAGAPVCQVTNSNSTTNCSSNGNIINTSKSAASMGLDLSTSAAAAAAISITRQPLHHSHLLPPAPVILHSEQSTAFKNDLQLSKLNSSNVIEQALPNSAEAKSMSEDQLLIASTDGKLHQISHNKHPNNIITCNNVDHKCHSLDIGAGLTTIDTSSLTTIDTSQIVPSYACKTQAGTGKSHKVTAQATIIPPLASSIQDVPSSGVWGSKQEEGTPPTSPAQATNSSSHGRSKPFSQAMHHPPSPHAELSSSASKRKSCSPNVSIYEDSKSPYTSPTTHRNSTIKQSLNYERKSCHYKNETKSTIAVTDTKLKMDIKTHYDSSSPGNRIAPSNCDNSKAQNLSNCINSSRSSSPCSSSEGCPAVVSGAGCEVKGMLATPVSLASTDADVSPLPARLPSNSTSSKDTYDSGRLVIFQQGQCILELSHRSSGVSSSSSNGGGSSEGEGWVLVRSKTYYPPQSSCPAGHTISGASAPLHYSSCAGTSIATLPVQHGWSSSKGGAWRRKQTLPHRASASISELSFTMSSTGAIRLLRRNSLTSGRRDPFYRFYPYTSLARVSSHVKKEASESWWPRPRLQKREAGSFGMADERLSQKQRLERRMLTLAERCGGRIDVNLKIGQLFDRFSLKSPSPSNFVSPRKRYLKQLDGGHEMHSRKKVSSSSSSNSDSSKSINVGKNLCSSKVGLNTITNPGAPHSIDSILNSEKKNTESYLKTLLKPDTKSIPTRNSSHERHEVIKVEPPSDASYMRRDRNDHSRNWNSSHERRDVEERRDREQSSYSGGSSSSHSYSRHSASPPPLRGSPHHNHAYHHKHQQSHTSNSSVNKESVHTEPSYPPGYNRLAPHQLAALYPQLYDPNCLLLNGINPLAAGGMMPNPHNQIVAAAAAAAAAASYGFSHLQMMAQYSNLMNSQFNPAFGSAMAAAAAAPAINANLAAANIPAALTPALTPGAAAASLSITPLSHAVLPPTLTPGMSPGLPPTTLPSYPSLATSHDNNSSNTLNSAYSSSSRTSPYPTPSPRSPYPHSRSPYPRSRSPYSPHFRSSYPHSKSPHLRSKSPLRRPKSPHRRRSKSPQSRSKSPHFRSRSPFPSSDSASYSSYQHMLQQQQHSSRQVPKLYHHPTHQLNPSLSSSSKPSPTHQLLPHNDAALTQDMPLNLSKPK</sequence>
<feature type="compositionally biased region" description="Polar residues" evidence="1">
    <location>
        <begin position="376"/>
        <end position="388"/>
    </location>
</feature>
<organism evidence="2">
    <name type="scientific">Hirondellea gigas</name>
    <dbReference type="NCBI Taxonomy" id="1518452"/>
    <lineage>
        <taxon>Eukaryota</taxon>
        <taxon>Metazoa</taxon>
        <taxon>Ecdysozoa</taxon>
        <taxon>Arthropoda</taxon>
        <taxon>Crustacea</taxon>
        <taxon>Multicrustacea</taxon>
        <taxon>Malacostraca</taxon>
        <taxon>Eumalacostraca</taxon>
        <taxon>Peracarida</taxon>
        <taxon>Amphipoda</taxon>
        <taxon>Amphilochidea</taxon>
        <taxon>Lysianassida</taxon>
        <taxon>Lysianassidira</taxon>
        <taxon>Lysianassoidea</taxon>
        <taxon>Lysianassidae</taxon>
        <taxon>Hirondellea</taxon>
    </lineage>
</organism>
<feature type="compositionally biased region" description="Basic residues" evidence="1">
    <location>
        <begin position="905"/>
        <end position="918"/>
    </location>
</feature>
<feature type="compositionally biased region" description="Low complexity" evidence="1">
    <location>
        <begin position="1187"/>
        <end position="1200"/>
    </location>
</feature>
<feature type="compositionally biased region" description="Basic residues" evidence="1">
    <location>
        <begin position="1151"/>
        <end position="1173"/>
    </location>
</feature>
<feature type="compositionally biased region" description="Low complexity" evidence="1">
    <location>
        <begin position="880"/>
        <end position="897"/>
    </location>
</feature>
<feature type="compositionally biased region" description="Polar residues" evidence="1">
    <location>
        <begin position="1095"/>
        <end position="1106"/>
    </location>
</feature>
<feature type="region of interest" description="Disordered" evidence="1">
    <location>
        <begin position="305"/>
        <end position="388"/>
    </location>
</feature>